<feature type="DNA-binding region" description="H-T-H motif" evidence="2">
    <location>
        <begin position="35"/>
        <end position="54"/>
    </location>
</feature>
<name>A0A1M6IGE6_9BACT</name>
<feature type="domain" description="HTH tetR-type" evidence="3">
    <location>
        <begin position="12"/>
        <end position="72"/>
    </location>
</feature>
<dbReference type="Pfam" id="PF00440">
    <property type="entry name" value="TetR_N"/>
    <property type="match status" value="1"/>
</dbReference>
<accession>A0A1M6IGE6</accession>
<evidence type="ECO:0000259" key="3">
    <source>
        <dbReference type="PROSITE" id="PS50977"/>
    </source>
</evidence>
<proteinExistence type="predicted"/>
<keyword evidence="1 2" id="KW-0238">DNA-binding</keyword>
<protein>
    <submittedName>
        <fullName evidence="4">Transcriptional regulator, TetR family</fullName>
    </submittedName>
</protein>
<dbReference type="InterPro" id="IPR050692">
    <property type="entry name" value="HTH_transcr_repressor_FabR"/>
</dbReference>
<dbReference type="STRING" id="1121393.SAMN02745216_01472"/>
<dbReference type="InterPro" id="IPR023772">
    <property type="entry name" value="DNA-bd_HTH_TetR-type_CS"/>
</dbReference>
<reference evidence="5" key="1">
    <citation type="submission" date="2016-11" db="EMBL/GenBank/DDBJ databases">
        <authorList>
            <person name="Varghese N."/>
            <person name="Submissions S."/>
        </authorList>
    </citation>
    <scope>NUCLEOTIDE SEQUENCE [LARGE SCALE GENOMIC DNA]</scope>
    <source>
        <strain evidence="5">DSM 16219</strain>
    </source>
</reference>
<evidence type="ECO:0000256" key="2">
    <source>
        <dbReference type="PROSITE-ProRule" id="PRU00335"/>
    </source>
</evidence>
<evidence type="ECO:0000256" key="1">
    <source>
        <dbReference type="ARBA" id="ARBA00023125"/>
    </source>
</evidence>
<dbReference type="RefSeq" id="WP_073474498.1">
    <property type="nucleotide sequence ID" value="NZ_FQZU01000006.1"/>
</dbReference>
<sequence length="217" mass="23877">MGFKEEQKRQRRIVSQSLMEGALQLSAEEGYASLSLRSVARKAGIAPTSFYRHFRDMDELGLALVDQAAELLHPALEKALDGMDYAAPGKNAKPAQIAETLQGVVSPFVECFFEVVAENQNLFRLFFQERTGSSRALRESAAQEFEKSAQALWERMDSLGVDLGEGRETGQALAMAMLNLAAAAAQETLCRESDEWPEAKARTARECVFLLLGALIS</sequence>
<dbReference type="PANTHER" id="PTHR47752:SF1">
    <property type="entry name" value="HTH-TYPE TRANSCRIPTIONAL REPRESSOR FABR"/>
    <property type="match status" value="1"/>
</dbReference>
<organism evidence="4 5">
    <name type="scientific">Desulfatibacillum alkenivorans DSM 16219</name>
    <dbReference type="NCBI Taxonomy" id="1121393"/>
    <lineage>
        <taxon>Bacteria</taxon>
        <taxon>Pseudomonadati</taxon>
        <taxon>Thermodesulfobacteriota</taxon>
        <taxon>Desulfobacteria</taxon>
        <taxon>Desulfobacterales</taxon>
        <taxon>Desulfatibacillaceae</taxon>
        <taxon>Desulfatibacillum</taxon>
    </lineage>
</organism>
<keyword evidence="5" id="KW-1185">Reference proteome</keyword>
<dbReference type="PANTHER" id="PTHR47752">
    <property type="entry name" value="HTH-TYPE TRANSCRIPTIONAL REPRESSOR FABR"/>
    <property type="match status" value="1"/>
</dbReference>
<dbReference type="PRINTS" id="PR00455">
    <property type="entry name" value="HTHTETR"/>
</dbReference>
<dbReference type="Gene3D" id="1.10.10.60">
    <property type="entry name" value="Homeodomain-like"/>
    <property type="match status" value="1"/>
</dbReference>
<dbReference type="EMBL" id="FQZU01000006">
    <property type="protein sequence ID" value="SHJ33517.1"/>
    <property type="molecule type" value="Genomic_DNA"/>
</dbReference>
<dbReference type="PROSITE" id="PS01081">
    <property type="entry name" value="HTH_TETR_1"/>
    <property type="match status" value="1"/>
</dbReference>
<evidence type="ECO:0000313" key="4">
    <source>
        <dbReference type="EMBL" id="SHJ33517.1"/>
    </source>
</evidence>
<dbReference type="InterPro" id="IPR009057">
    <property type="entry name" value="Homeodomain-like_sf"/>
</dbReference>
<dbReference type="PROSITE" id="PS50977">
    <property type="entry name" value="HTH_TETR_2"/>
    <property type="match status" value="1"/>
</dbReference>
<dbReference type="InterPro" id="IPR001647">
    <property type="entry name" value="HTH_TetR"/>
</dbReference>
<evidence type="ECO:0000313" key="5">
    <source>
        <dbReference type="Proteomes" id="UP000183994"/>
    </source>
</evidence>
<dbReference type="Gene3D" id="1.10.357.10">
    <property type="entry name" value="Tetracycline Repressor, domain 2"/>
    <property type="match status" value="1"/>
</dbReference>
<dbReference type="GO" id="GO:0003677">
    <property type="term" value="F:DNA binding"/>
    <property type="evidence" value="ECO:0007669"/>
    <property type="project" value="UniProtKB-UniRule"/>
</dbReference>
<gene>
    <name evidence="4" type="ORF">SAMN02745216_01472</name>
</gene>
<dbReference type="SUPFAM" id="SSF46689">
    <property type="entry name" value="Homeodomain-like"/>
    <property type="match status" value="1"/>
</dbReference>
<dbReference type="Proteomes" id="UP000183994">
    <property type="component" value="Unassembled WGS sequence"/>
</dbReference>
<dbReference type="AlphaFoldDB" id="A0A1M6IGE6"/>